<dbReference type="SMART" id="SM00829">
    <property type="entry name" value="PKS_ER"/>
    <property type="match status" value="1"/>
</dbReference>
<organism evidence="2 3">
    <name type="scientific">Stackebrandtia endophytica</name>
    <dbReference type="NCBI Taxonomy" id="1496996"/>
    <lineage>
        <taxon>Bacteria</taxon>
        <taxon>Bacillati</taxon>
        <taxon>Actinomycetota</taxon>
        <taxon>Actinomycetes</taxon>
        <taxon>Glycomycetales</taxon>
        <taxon>Glycomycetaceae</taxon>
        <taxon>Stackebrandtia</taxon>
    </lineage>
</organism>
<keyword evidence="3" id="KW-1185">Reference proteome</keyword>
<evidence type="ECO:0000259" key="1">
    <source>
        <dbReference type="SMART" id="SM00829"/>
    </source>
</evidence>
<dbReference type="Pfam" id="PF13602">
    <property type="entry name" value="ADH_zinc_N_2"/>
    <property type="match status" value="1"/>
</dbReference>
<dbReference type="Gene3D" id="3.40.50.720">
    <property type="entry name" value="NAD(P)-binding Rossmann-like Domain"/>
    <property type="match status" value="2"/>
</dbReference>
<dbReference type="Gene3D" id="3.90.180.10">
    <property type="entry name" value="Medium-chain alcohol dehydrogenases, catalytic domain"/>
    <property type="match status" value="1"/>
</dbReference>
<dbReference type="Pfam" id="PF08240">
    <property type="entry name" value="ADH_N"/>
    <property type="match status" value="1"/>
</dbReference>
<dbReference type="Gene3D" id="3.90.25.10">
    <property type="entry name" value="UDP-galactose 4-epimerase, domain 1"/>
    <property type="match status" value="1"/>
</dbReference>
<dbReference type="InterPro" id="IPR036291">
    <property type="entry name" value="NAD(P)-bd_dom_sf"/>
</dbReference>
<dbReference type="SUPFAM" id="SSF50129">
    <property type="entry name" value="GroES-like"/>
    <property type="match status" value="1"/>
</dbReference>
<name>A0A543B0R8_9ACTN</name>
<evidence type="ECO:0000313" key="3">
    <source>
        <dbReference type="Proteomes" id="UP000317043"/>
    </source>
</evidence>
<dbReference type="AlphaFoldDB" id="A0A543B0R8"/>
<dbReference type="PANTHER" id="PTHR44013:SF1">
    <property type="entry name" value="ZINC-TYPE ALCOHOL DEHYDROGENASE-LIKE PROTEIN C16A3.02C"/>
    <property type="match status" value="1"/>
</dbReference>
<dbReference type="InterPro" id="IPR016040">
    <property type="entry name" value="NAD(P)-bd_dom"/>
</dbReference>
<reference evidence="2 3" key="1">
    <citation type="submission" date="2019-06" db="EMBL/GenBank/DDBJ databases">
        <title>Sequencing the genomes of 1000 actinobacteria strains.</title>
        <authorList>
            <person name="Klenk H.-P."/>
        </authorList>
    </citation>
    <scope>NUCLEOTIDE SEQUENCE [LARGE SCALE GENOMIC DNA]</scope>
    <source>
        <strain evidence="2 3">DSM 45928</strain>
    </source>
</reference>
<dbReference type="SUPFAM" id="SSF51735">
    <property type="entry name" value="NAD(P)-binding Rossmann-fold domains"/>
    <property type="match status" value="2"/>
</dbReference>
<dbReference type="InParanoid" id="A0A543B0R8"/>
<feature type="domain" description="Enoyl reductase (ER)" evidence="1">
    <location>
        <begin position="289"/>
        <end position="582"/>
    </location>
</feature>
<proteinExistence type="predicted"/>
<dbReference type="EMBL" id="VFOW01000001">
    <property type="protein sequence ID" value="TQL78422.1"/>
    <property type="molecule type" value="Genomic_DNA"/>
</dbReference>
<evidence type="ECO:0000313" key="2">
    <source>
        <dbReference type="EMBL" id="TQL78422.1"/>
    </source>
</evidence>
<dbReference type="InterPro" id="IPR020843">
    <property type="entry name" value="ER"/>
</dbReference>
<dbReference type="Proteomes" id="UP000317043">
    <property type="component" value="Unassembled WGS sequence"/>
</dbReference>
<comment type="caution">
    <text evidence="2">The sequence shown here is derived from an EMBL/GenBank/DDBJ whole genome shotgun (WGS) entry which is preliminary data.</text>
</comment>
<sequence length="584" mass="60871">MTGATGTVGKAMVNALRRRDLSVTALTRDHAVADLPADVEVVTGDLTKPASVIAAAREADAVFLTWPLLDTGAAEATVAGLAKTVRRIVYLSSADVVIPEPGPGVDVHRRLEKLIAASGVEWTFLRPHAFAANALRWAEQIRSGDEVRGPDGAATTAPIDERDIAEVAVRSLLAPGHHERCYLLTGPELLDSRDQLRIIADAVTRPLKWIELSHEDAAARFGDTGWPAAIIEAVLAAQASLVERPGPLTDTVESITGTAARPFRDWAAEHRSAFTAEATMRAARVHEYGGAEVIRIDTVPRPEPGDGEVSIKVAGAGFNPSDIGFRSGFLHDILPVTLPITLGSEVAGTIVSIGPDVDRWRVGDTVFGRIDGGGGQAEYAVAAQDEVVAAPTTIALADASVIPVAGLTAAQAVAVAGVDRGHRVLVNGAGGGVGGFVVQLATAAGAHVVATASSRSASTVRRQGASRIVDYRTTSVSDYISGADALINLVALDPEEATALGGLVRPGGRIVSITGPIPVPADSSIVSTQVLAVNDTDRLAELVALVDNGLLMVDVSQRRRLRDLAQLHRDSEAGLLRGKVVIVP</sequence>
<dbReference type="GO" id="GO:0016491">
    <property type="term" value="F:oxidoreductase activity"/>
    <property type="evidence" value="ECO:0007669"/>
    <property type="project" value="InterPro"/>
</dbReference>
<dbReference type="CDD" id="cd05289">
    <property type="entry name" value="MDR_like_2"/>
    <property type="match status" value="1"/>
</dbReference>
<protein>
    <submittedName>
        <fullName evidence="2">NADPH:quinone reductase-like Zn-dependent oxidoreductase</fullName>
    </submittedName>
</protein>
<accession>A0A543B0R8</accession>
<dbReference type="InterPro" id="IPR013154">
    <property type="entry name" value="ADH-like_N"/>
</dbReference>
<dbReference type="InterPro" id="IPR011032">
    <property type="entry name" value="GroES-like_sf"/>
</dbReference>
<dbReference type="Pfam" id="PF13460">
    <property type="entry name" value="NAD_binding_10"/>
    <property type="match status" value="1"/>
</dbReference>
<dbReference type="PANTHER" id="PTHR44013">
    <property type="entry name" value="ZINC-TYPE ALCOHOL DEHYDROGENASE-LIKE PROTEIN C16A3.02C"/>
    <property type="match status" value="1"/>
</dbReference>
<dbReference type="InterPro" id="IPR052733">
    <property type="entry name" value="Chloroplast_QOR"/>
</dbReference>
<gene>
    <name evidence="2" type="ORF">FB566_4008</name>
</gene>